<keyword evidence="3" id="KW-1185">Reference proteome</keyword>
<accession>A0A1H1D3G3</accession>
<dbReference type="RefSeq" id="WP_074700471.1">
    <property type="nucleotide sequence ID" value="NZ_FNKH01000002.1"/>
</dbReference>
<organism evidence="2 3">
    <name type="scientific">Crystallibacter crystallopoietes</name>
    <dbReference type="NCBI Taxonomy" id="37928"/>
    <lineage>
        <taxon>Bacteria</taxon>
        <taxon>Bacillati</taxon>
        <taxon>Actinomycetota</taxon>
        <taxon>Actinomycetes</taxon>
        <taxon>Micrococcales</taxon>
        <taxon>Micrococcaceae</taxon>
        <taxon>Crystallibacter</taxon>
    </lineage>
</organism>
<dbReference type="EMBL" id="FNKH01000002">
    <property type="protein sequence ID" value="SDQ71075.1"/>
    <property type="molecule type" value="Genomic_DNA"/>
</dbReference>
<dbReference type="Pfam" id="PF24390">
    <property type="entry name" value="PRTase-CE"/>
    <property type="match status" value="1"/>
</dbReference>
<dbReference type="Proteomes" id="UP000181917">
    <property type="component" value="Unassembled WGS sequence"/>
</dbReference>
<evidence type="ECO:0000313" key="2">
    <source>
        <dbReference type="EMBL" id="SDQ71075.1"/>
    </source>
</evidence>
<evidence type="ECO:0000313" key="3">
    <source>
        <dbReference type="Proteomes" id="UP000181917"/>
    </source>
</evidence>
<dbReference type="AlphaFoldDB" id="A0A1H1D3G3"/>
<feature type="domain" description="PRTase-CE" evidence="1">
    <location>
        <begin position="8"/>
        <end position="347"/>
    </location>
</feature>
<protein>
    <recommendedName>
        <fullName evidence="1">PRTase-CE domain-containing protein</fullName>
    </recommendedName>
</protein>
<dbReference type="InterPro" id="IPR056920">
    <property type="entry name" value="PRTase-CE"/>
</dbReference>
<dbReference type="STRING" id="37928.SAMN04489742_2243"/>
<dbReference type="KEGG" id="acry:AC20117_06190"/>
<reference evidence="2 3" key="1">
    <citation type="submission" date="2016-10" db="EMBL/GenBank/DDBJ databases">
        <authorList>
            <person name="de Groot N.N."/>
        </authorList>
    </citation>
    <scope>NUCLEOTIDE SEQUENCE [LARGE SCALE GENOMIC DNA]</scope>
    <source>
        <strain evidence="2 3">DSM 20117</strain>
    </source>
</reference>
<proteinExistence type="predicted"/>
<evidence type="ECO:0000259" key="1">
    <source>
        <dbReference type="Pfam" id="PF24390"/>
    </source>
</evidence>
<sequence length="492" mass="55702">MFKCGSVLNWLDQFPEADRELAALTLKSLRFVSTDQVKIDLATAVTELVDQISCDQAKVIIESVLSKEDIERFLARKRSHIEAKHTAVPTMLTLPSMGKKISSSKGSQEKLKQLVGDIKSRKMWPTRCMYMDYYPSEVRDEDSGSEKYLDLIVREQYRSNKFAKASRKVTLLQGRDVTDSVAGPHESIHIILITDNIGSGTQVVDFLSEILLSRIVGPLRGRQVQISLIAWTVTTHGIEHIRKWIEEETPISLEGREGFSGSPSIEFDLRYLNITETFYEIEDSNISVRLFDLFQKYGDPQQKKSTQGLGFGRTASRTVMLGSSCPNNVPDFLYSPARPLRYKPLFENKQVPGDLGDYILNNRTAANGLNGMNRTFMLEMRRQRLIQAANRPDPTGDPTWRILLLAVAGYTKWDAVSSVGVPYHRFCKAESSLVHMRWITSDFLPTEAGVNIVRAFGTKKNYADYAAARKYMKRSVDAGQTIYYPRSLRGVR</sequence>
<gene>
    <name evidence="2" type="ORF">SAMN04489742_2243</name>
</gene>
<name>A0A1H1D3G3_9MICC</name>